<dbReference type="Pfam" id="PF07632">
    <property type="entry name" value="Sde182_NH-like"/>
    <property type="match status" value="2"/>
</dbReference>
<comment type="caution">
    <text evidence="3">The sequence shown here is derived from an EMBL/GenBank/DDBJ whole genome shotgun (WGS) entry which is preliminary data.</text>
</comment>
<evidence type="ECO:0008006" key="5">
    <source>
        <dbReference type="Google" id="ProtNLM"/>
    </source>
</evidence>
<protein>
    <recommendedName>
        <fullName evidence="5">DUF1593-domain-containing protein</fullName>
    </recommendedName>
</protein>
<dbReference type="InterPro" id="IPR011483">
    <property type="entry name" value="Sde182_NH-like"/>
</dbReference>
<gene>
    <name evidence="3" type="ORF">BJY01DRAFT_236810</name>
</gene>
<accession>A0ABR4JJH2</accession>
<reference evidence="3 4" key="1">
    <citation type="submission" date="2024-07" db="EMBL/GenBank/DDBJ databases">
        <title>Section-level genome sequencing and comparative genomics of Aspergillus sections Usti and Cavernicolus.</title>
        <authorList>
            <consortium name="Lawrence Berkeley National Laboratory"/>
            <person name="Nybo J.L."/>
            <person name="Vesth T.C."/>
            <person name="Theobald S."/>
            <person name="Frisvad J.C."/>
            <person name="Larsen T.O."/>
            <person name="Kjaerboelling I."/>
            <person name="Rothschild-Mancinelli K."/>
            <person name="Lyhne E.K."/>
            <person name="Kogle M.E."/>
            <person name="Barry K."/>
            <person name="Clum A."/>
            <person name="Na H."/>
            <person name="Ledsgaard L."/>
            <person name="Lin J."/>
            <person name="Lipzen A."/>
            <person name="Kuo A."/>
            <person name="Riley R."/>
            <person name="Mondo S."/>
            <person name="Labutti K."/>
            <person name="Haridas S."/>
            <person name="Pangalinan J."/>
            <person name="Salamov A.A."/>
            <person name="Simmons B.A."/>
            <person name="Magnuson J.K."/>
            <person name="Chen J."/>
            <person name="Drula E."/>
            <person name="Henrissat B."/>
            <person name="Wiebenga A."/>
            <person name="Lubbers R.J."/>
            <person name="Gomes A.C."/>
            <person name="Makela M.R."/>
            <person name="Stajich J."/>
            <person name="Grigoriev I.V."/>
            <person name="Mortensen U.H."/>
            <person name="De Vries R.P."/>
            <person name="Baker S.E."/>
            <person name="Andersen M.R."/>
        </authorList>
    </citation>
    <scope>NUCLEOTIDE SEQUENCE [LARGE SCALE GENOMIC DNA]</scope>
    <source>
        <strain evidence="3 4">CBS 123904</strain>
    </source>
</reference>
<evidence type="ECO:0000259" key="1">
    <source>
        <dbReference type="Pfam" id="PF07632"/>
    </source>
</evidence>
<keyword evidence="4" id="KW-1185">Reference proteome</keyword>
<dbReference type="Gene3D" id="3.90.245.10">
    <property type="entry name" value="Ribonucleoside hydrolase-like"/>
    <property type="match status" value="1"/>
</dbReference>
<organism evidence="3 4">
    <name type="scientific">Aspergillus pseudoustus</name>
    <dbReference type="NCBI Taxonomy" id="1810923"/>
    <lineage>
        <taxon>Eukaryota</taxon>
        <taxon>Fungi</taxon>
        <taxon>Dikarya</taxon>
        <taxon>Ascomycota</taxon>
        <taxon>Pezizomycotina</taxon>
        <taxon>Eurotiomycetes</taxon>
        <taxon>Eurotiomycetidae</taxon>
        <taxon>Eurotiales</taxon>
        <taxon>Aspergillaceae</taxon>
        <taxon>Aspergillus</taxon>
        <taxon>Aspergillus subgen. Nidulantes</taxon>
    </lineage>
</organism>
<name>A0ABR4JJH2_9EURO</name>
<sequence length="463" mass="51540">MSINAKFRFCQTKPRVFVISDISNEPDDAESLVRYLLYSNEFDTKGIVACTSTHMRTRVCPEDMVTIVKAYGQVVHNLNAHVHPDNQYPEPTSLLELITTGPPVYGMNSLSADCPLSEGARRLGGANVLAQAVQYIHQTESLEQSSSLRSRLRVYAISDQDDCGVWIRTAYPDIFYICSLHGWNQYSLAAWGGISGIMDGQGPDHSKFTREWLRRNIQIGPLGQAYPDPRFLVEGDTPTFLYLIQNGLGSPEHPEWGSWGGRYISPNLGSTMYASNHATIWRWRDAFQNDFAARVQWALTGNPREANHVPVVTVNGSTGAEPLLLEVEAGDVVHLDASATYDPDGDSLSFSWFQYREPTINSTGLTGQQVRDIEIQNTDASQPGRKVKLQMPPPEWCAIDFLSGKPLESGQTLHFVLTVKDNGTPSMVTYKRVVIQIVNSQLRGGRDKQVATVADWLELEGFL</sequence>
<dbReference type="InterPro" id="IPR036452">
    <property type="entry name" value="Ribo_hydro-like"/>
</dbReference>
<feature type="domain" description="Cellulose-binding Sde182 C-terminal" evidence="2">
    <location>
        <begin position="333"/>
        <end position="437"/>
    </location>
</feature>
<feature type="domain" description="Cellulose-binding Sde182 nucleoside hydrolase-like" evidence="1">
    <location>
        <begin position="15"/>
        <end position="122"/>
    </location>
</feature>
<dbReference type="Proteomes" id="UP001610446">
    <property type="component" value="Unassembled WGS sequence"/>
</dbReference>
<dbReference type="Pfam" id="PF21027">
    <property type="entry name" value="Sde0182_C"/>
    <property type="match status" value="1"/>
</dbReference>
<evidence type="ECO:0000313" key="3">
    <source>
        <dbReference type="EMBL" id="KAL2840187.1"/>
    </source>
</evidence>
<evidence type="ECO:0000313" key="4">
    <source>
        <dbReference type="Proteomes" id="UP001610446"/>
    </source>
</evidence>
<evidence type="ECO:0000259" key="2">
    <source>
        <dbReference type="Pfam" id="PF21027"/>
    </source>
</evidence>
<dbReference type="EMBL" id="JBFXLU010000123">
    <property type="protein sequence ID" value="KAL2840187.1"/>
    <property type="molecule type" value="Genomic_DNA"/>
</dbReference>
<dbReference type="InterPro" id="IPR048527">
    <property type="entry name" value="Sde182_C"/>
</dbReference>
<proteinExistence type="predicted"/>
<dbReference type="InterPro" id="IPR013783">
    <property type="entry name" value="Ig-like_fold"/>
</dbReference>
<dbReference type="Gene3D" id="2.60.40.10">
    <property type="entry name" value="Immunoglobulins"/>
    <property type="match status" value="1"/>
</dbReference>
<feature type="domain" description="Cellulose-binding Sde182 nucleoside hydrolase-like" evidence="1">
    <location>
        <begin position="124"/>
        <end position="263"/>
    </location>
</feature>